<gene>
    <name evidence="2" type="ordered locus">BamMC406_0633</name>
</gene>
<dbReference type="RefSeq" id="WP_012363126.1">
    <property type="nucleotide sequence ID" value="NC_010551.1"/>
</dbReference>
<dbReference type="AlphaFoldDB" id="B1YTG5"/>
<dbReference type="InterPro" id="IPR036779">
    <property type="entry name" value="LysM_dom_sf"/>
</dbReference>
<dbReference type="OrthoDB" id="7282926at2"/>
<name>B1YTG5_BURA4</name>
<dbReference type="EMBL" id="CP001025">
    <property type="protein sequence ID" value="ACB63130.1"/>
    <property type="molecule type" value="Genomic_DNA"/>
</dbReference>
<proteinExistence type="predicted"/>
<organism evidence="2 3">
    <name type="scientific">Burkholderia ambifaria (strain MC40-6)</name>
    <dbReference type="NCBI Taxonomy" id="398577"/>
    <lineage>
        <taxon>Bacteria</taxon>
        <taxon>Pseudomonadati</taxon>
        <taxon>Pseudomonadota</taxon>
        <taxon>Betaproteobacteria</taxon>
        <taxon>Burkholderiales</taxon>
        <taxon>Burkholderiaceae</taxon>
        <taxon>Burkholderia</taxon>
        <taxon>Burkholderia cepacia complex</taxon>
    </lineage>
</organism>
<reference evidence="3" key="1">
    <citation type="submission" date="2008-04" db="EMBL/GenBank/DDBJ databases">
        <title>Complete sequence of chromosome 1 of Burkholderia ambifaria MC40-6.</title>
        <authorList>
            <person name="Copeland A."/>
            <person name="Lucas S."/>
            <person name="Lapidus A."/>
            <person name="Glavina del Rio T."/>
            <person name="Dalin E."/>
            <person name="Tice H."/>
            <person name="Pitluck S."/>
            <person name="Chain P."/>
            <person name="Malfatti S."/>
            <person name="Shin M."/>
            <person name="Vergez L."/>
            <person name="Lang D."/>
            <person name="Schmutz J."/>
            <person name="Larimer F."/>
            <person name="Land M."/>
            <person name="Hauser L."/>
            <person name="Kyrpides N."/>
            <person name="Lykidis A."/>
            <person name="Ramette A."/>
            <person name="Konstantinidis K."/>
            <person name="Tiedje J."/>
            <person name="Richardson P."/>
        </authorList>
    </citation>
    <scope>NUCLEOTIDE SEQUENCE [LARGE SCALE GENOMIC DNA]</scope>
    <source>
        <strain evidence="3">MC40-6</strain>
    </source>
</reference>
<protein>
    <submittedName>
        <fullName evidence="2">Peptidoglycan-binding LysM</fullName>
    </submittedName>
</protein>
<dbReference type="SUPFAM" id="SSF54106">
    <property type="entry name" value="LysM domain"/>
    <property type="match status" value="1"/>
</dbReference>
<evidence type="ECO:0000313" key="2">
    <source>
        <dbReference type="EMBL" id="ACB63130.1"/>
    </source>
</evidence>
<sequence length="246" mass="27067">MAVQAPSKTGFEKWQDGIDKAVGDTRWDSWDCEIRMAVDEYNRHLSGIAGYRPLDWQLIKAMLWVESGAADSEWNSKPMRIGVSGDPGLASLLSGNEGGDLILPPAWKGQLTMGSVRSMPAHNIRAGIGYLLMKTAHYEYRSVSNADVKIYEVIVKPGDSLDKIAKAQASTVDALRKLNPTATVLRPGQALKYQKASVQRVITSWRQISTTLIAQRYNGGGDFNYAAKLDYALKAMQKRTGAICTE</sequence>
<feature type="domain" description="LysM" evidence="1">
    <location>
        <begin position="151"/>
        <end position="198"/>
    </location>
</feature>
<evidence type="ECO:0000313" key="3">
    <source>
        <dbReference type="Proteomes" id="UP000001680"/>
    </source>
</evidence>
<dbReference type="PROSITE" id="PS51782">
    <property type="entry name" value="LYSM"/>
    <property type="match status" value="1"/>
</dbReference>
<evidence type="ECO:0000259" key="1">
    <source>
        <dbReference type="PROSITE" id="PS51782"/>
    </source>
</evidence>
<dbReference type="SMART" id="SM00257">
    <property type="entry name" value="LysM"/>
    <property type="match status" value="1"/>
</dbReference>
<dbReference type="CDD" id="cd00118">
    <property type="entry name" value="LysM"/>
    <property type="match status" value="1"/>
</dbReference>
<dbReference type="InterPro" id="IPR018392">
    <property type="entry name" value="LysM"/>
</dbReference>
<dbReference type="Pfam" id="PF01476">
    <property type="entry name" value="LysM"/>
    <property type="match status" value="1"/>
</dbReference>
<dbReference type="Gene3D" id="3.10.350.10">
    <property type="entry name" value="LysM domain"/>
    <property type="match status" value="1"/>
</dbReference>
<accession>B1YTG5</accession>
<dbReference type="KEGG" id="bac:BamMC406_0633"/>
<dbReference type="Proteomes" id="UP000001680">
    <property type="component" value="Chromosome 1"/>
</dbReference>
<dbReference type="HOGENOM" id="CLU_077365_0_0_4"/>